<dbReference type="EMBL" id="BAABHS010000045">
    <property type="protein sequence ID" value="GAA4991927.1"/>
    <property type="molecule type" value="Genomic_DNA"/>
</dbReference>
<dbReference type="Pfam" id="PF07179">
    <property type="entry name" value="SseB"/>
    <property type="match status" value="1"/>
</dbReference>
<keyword evidence="3" id="KW-1185">Reference proteome</keyword>
<proteinExistence type="predicted"/>
<accession>A0ABP9I996</accession>
<comment type="caution">
    <text evidence="2">The sequence shown here is derived from an EMBL/GenBank/DDBJ whole genome shotgun (WGS) entry which is preliminary data.</text>
</comment>
<sequence>MDFTGKSIPDPGFSGDDGTADPALASALASGGDVAGALAHARLLVPVVAILGELEDTAPGELKREKSSDMAVPTIVGPDGRKALPAFTSTDALTRWRPDARPVPVDARRAALATYSEGADTLLLDMAGPVAYELTGAALRAVAEGRPLVPAHEDPEVAAAVRAAVAAEPVVEAAYLRPAETADVQLALVASAPPQDITAAARRIAARLAEADVLRGRLTRGLDLALLPPGTPAPGPALYTR</sequence>
<dbReference type="InterPro" id="IPR009839">
    <property type="entry name" value="SseB_N"/>
</dbReference>
<name>A0ABP9I996_9ACTN</name>
<gene>
    <name evidence="2" type="ORF">GCM10023205_75380</name>
</gene>
<evidence type="ECO:0000313" key="3">
    <source>
        <dbReference type="Proteomes" id="UP001500466"/>
    </source>
</evidence>
<evidence type="ECO:0000313" key="2">
    <source>
        <dbReference type="EMBL" id="GAA4991927.1"/>
    </source>
</evidence>
<feature type="domain" description="SseB protein N-terminal" evidence="1">
    <location>
        <begin position="29"/>
        <end position="141"/>
    </location>
</feature>
<dbReference type="RefSeq" id="WP_345680356.1">
    <property type="nucleotide sequence ID" value="NZ_BAABHS010000045.1"/>
</dbReference>
<dbReference type="Proteomes" id="UP001500466">
    <property type="component" value="Unassembled WGS sequence"/>
</dbReference>
<evidence type="ECO:0000259" key="1">
    <source>
        <dbReference type="Pfam" id="PF07179"/>
    </source>
</evidence>
<reference evidence="3" key="1">
    <citation type="journal article" date="2019" name="Int. J. Syst. Evol. Microbiol.">
        <title>The Global Catalogue of Microorganisms (GCM) 10K type strain sequencing project: providing services to taxonomists for standard genome sequencing and annotation.</title>
        <authorList>
            <consortium name="The Broad Institute Genomics Platform"/>
            <consortium name="The Broad Institute Genome Sequencing Center for Infectious Disease"/>
            <person name="Wu L."/>
            <person name="Ma J."/>
        </authorList>
    </citation>
    <scope>NUCLEOTIDE SEQUENCE [LARGE SCALE GENOMIC DNA]</scope>
    <source>
        <strain evidence="3">JCM 17986</strain>
    </source>
</reference>
<protein>
    <submittedName>
        <fullName evidence="2">SseB family protein</fullName>
    </submittedName>
</protein>
<organism evidence="2 3">
    <name type="scientific">Yinghuangia aomiensis</name>
    <dbReference type="NCBI Taxonomy" id="676205"/>
    <lineage>
        <taxon>Bacteria</taxon>
        <taxon>Bacillati</taxon>
        <taxon>Actinomycetota</taxon>
        <taxon>Actinomycetes</taxon>
        <taxon>Kitasatosporales</taxon>
        <taxon>Streptomycetaceae</taxon>
        <taxon>Yinghuangia</taxon>
    </lineage>
</organism>